<evidence type="ECO:0000313" key="2">
    <source>
        <dbReference type="Proteomes" id="UP001595886"/>
    </source>
</evidence>
<dbReference type="InterPro" id="IPR036388">
    <property type="entry name" value="WH-like_DNA-bd_sf"/>
</dbReference>
<dbReference type="Gene3D" id="1.10.10.10">
    <property type="entry name" value="Winged helix-like DNA-binding domain superfamily/Winged helix DNA-binding domain"/>
    <property type="match status" value="1"/>
</dbReference>
<proteinExistence type="predicted"/>
<dbReference type="InterPro" id="IPR036390">
    <property type="entry name" value="WH_DNA-bd_sf"/>
</dbReference>
<sequence length="224" mass="24769">MNLDNKFDQAAERILFQLKTRGPLGTLALAEVLQLTGEAVRQQVVKLLDAGLIEGESERGGGAGRPRQLWKLTGAGHARFPDTHAQLAVELIRSARALFGEAGVDRLIDARREDSRAAYLQAMAGARTLGERVRRLAAMREREGYMARAERDGRDWLLIEDHCPICAAAQVCQGFCRAELELFREVLGDGAQVVREQHLLAGARRCVYRVGTRRTLATPLRVTA</sequence>
<organism evidence="1 2">
    <name type="scientific">Dokdonella ginsengisoli</name>
    <dbReference type="NCBI Taxonomy" id="363846"/>
    <lineage>
        <taxon>Bacteria</taxon>
        <taxon>Pseudomonadati</taxon>
        <taxon>Pseudomonadota</taxon>
        <taxon>Gammaproteobacteria</taxon>
        <taxon>Lysobacterales</taxon>
        <taxon>Rhodanobacteraceae</taxon>
        <taxon>Dokdonella</taxon>
    </lineage>
</organism>
<keyword evidence="2" id="KW-1185">Reference proteome</keyword>
<gene>
    <name evidence="1" type="ORF">ACFO6Q_09960</name>
</gene>
<dbReference type="Proteomes" id="UP001595886">
    <property type="component" value="Unassembled WGS sequence"/>
</dbReference>
<protein>
    <submittedName>
        <fullName evidence="1">Helix-turn-helix transcriptional regulator</fullName>
    </submittedName>
</protein>
<evidence type="ECO:0000313" key="1">
    <source>
        <dbReference type="EMBL" id="MFC4820651.1"/>
    </source>
</evidence>
<comment type="caution">
    <text evidence="1">The sequence shown here is derived from an EMBL/GenBank/DDBJ whole genome shotgun (WGS) entry which is preliminary data.</text>
</comment>
<name>A0ABV9QV27_9GAMM</name>
<dbReference type="SUPFAM" id="SSF46785">
    <property type="entry name" value="Winged helix' DNA-binding domain"/>
    <property type="match status" value="1"/>
</dbReference>
<reference evidence="2" key="1">
    <citation type="journal article" date="2019" name="Int. J. Syst. Evol. Microbiol.">
        <title>The Global Catalogue of Microorganisms (GCM) 10K type strain sequencing project: providing services to taxonomists for standard genome sequencing and annotation.</title>
        <authorList>
            <consortium name="The Broad Institute Genomics Platform"/>
            <consortium name="The Broad Institute Genome Sequencing Center for Infectious Disease"/>
            <person name="Wu L."/>
            <person name="Ma J."/>
        </authorList>
    </citation>
    <scope>NUCLEOTIDE SEQUENCE [LARGE SCALE GENOMIC DNA]</scope>
    <source>
        <strain evidence="2">CCUG 30340</strain>
    </source>
</reference>
<dbReference type="EMBL" id="JBHSHD010000007">
    <property type="protein sequence ID" value="MFC4820651.1"/>
    <property type="molecule type" value="Genomic_DNA"/>
</dbReference>
<accession>A0ABV9QV27</accession>
<dbReference type="RefSeq" id="WP_380020543.1">
    <property type="nucleotide sequence ID" value="NZ_JBHSHD010000007.1"/>
</dbReference>